<dbReference type="Pfam" id="PF03652">
    <property type="entry name" value="RuvX"/>
    <property type="match status" value="1"/>
</dbReference>
<organism evidence="7 8">
    <name type="scientific">Candidatus Ventrousia excrementavium</name>
    <dbReference type="NCBI Taxonomy" id="2840961"/>
    <lineage>
        <taxon>Bacteria</taxon>
        <taxon>Bacillati</taxon>
        <taxon>Bacillota</taxon>
        <taxon>Clostridia</taxon>
        <taxon>Eubacteriales</taxon>
        <taxon>Clostridiaceae</taxon>
        <taxon>Clostridiaceae incertae sedis</taxon>
        <taxon>Candidatus Ventrousia</taxon>
    </lineage>
</organism>
<comment type="caution">
    <text evidence="7">The sequence shown here is derived from an EMBL/GenBank/DDBJ whole genome shotgun (WGS) entry which is preliminary data.</text>
</comment>
<accession>A0A9D1ITT2</accession>
<dbReference type="Proteomes" id="UP000824073">
    <property type="component" value="Unassembled WGS sequence"/>
</dbReference>
<evidence type="ECO:0000259" key="6">
    <source>
        <dbReference type="SMART" id="SM00732"/>
    </source>
</evidence>
<evidence type="ECO:0000256" key="3">
    <source>
        <dbReference type="ARBA" id="ARBA00022722"/>
    </source>
</evidence>
<sequence>MKIMAIDLGDVRTGVAYSDPTGLIAGRAFTITQPSPARLLDELCDEIGREQPNRIVLGLPLNMNGTEGERAQKSRALADELRARTGADVVLWDERGTSVTANRILSDAGKKRGKQRARVDAVAASVILQSYLDSGAARGPRG</sequence>
<name>A0A9D1ITT2_9CLOT</name>
<comment type="similarity">
    <text evidence="5">Belongs to the YqgF HJR family.</text>
</comment>
<comment type="subcellular location">
    <subcellularLocation>
        <location evidence="5">Cytoplasm</location>
    </subcellularLocation>
</comment>
<dbReference type="GO" id="GO:0000967">
    <property type="term" value="P:rRNA 5'-end processing"/>
    <property type="evidence" value="ECO:0007669"/>
    <property type="project" value="UniProtKB-UniRule"/>
</dbReference>
<keyword evidence="2 5" id="KW-0690">Ribosome biogenesis</keyword>
<evidence type="ECO:0000256" key="5">
    <source>
        <dbReference type="HAMAP-Rule" id="MF_00651"/>
    </source>
</evidence>
<dbReference type="Gene3D" id="3.30.420.140">
    <property type="entry name" value="YqgF/RNase H-like domain"/>
    <property type="match status" value="1"/>
</dbReference>
<comment type="function">
    <text evidence="5">Could be a nuclease involved in processing of the 5'-end of pre-16S rRNA.</text>
</comment>
<gene>
    <name evidence="7" type="primary">ruvX</name>
    <name evidence="7" type="ORF">IAB67_02845</name>
</gene>
<dbReference type="NCBIfam" id="TIGR00250">
    <property type="entry name" value="RNAse_H_YqgF"/>
    <property type="match status" value="1"/>
</dbReference>
<dbReference type="SUPFAM" id="SSF53098">
    <property type="entry name" value="Ribonuclease H-like"/>
    <property type="match status" value="1"/>
</dbReference>
<keyword evidence="3 5" id="KW-0540">Nuclease</keyword>
<proteinExistence type="inferred from homology"/>
<evidence type="ECO:0000256" key="4">
    <source>
        <dbReference type="ARBA" id="ARBA00022801"/>
    </source>
</evidence>
<reference evidence="7" key="2">
    <citation type="journal article" date="2021" name="PeerJ">
        <title>Extensive microbial diversity within the chicken gut microbiome revealed by metagenomics and culture.</title>
        <authorList>
            <person name="Gilroy R."/>
            <person name="Ravi A."/>
            <person name="Getino M."/>
            <person name="Pursley I."/>
            <person name="Horton D.L."/>
            <person name="Alikhan N.F."/>
            <person name="Baker D."/>
            <person name="Gharbi K."/>
            <person name="Hall N."/>
            <person name="Watson M."/>
            <person name="Adriaenssens E.M."/>
            <person name="Foster-Nyarko E."/>
            <person name="Jarju S."/>
            <person name="Secka A."/>
            <person name="Antonio M."/>
            <person name="Oren A."/>
            <person name="Chaudhuri R.R."/>
            <person name="La Ragione R."/>
            <person name="Hildebrand F."/>
            <person name="Pallen M.J."/>
        </authorList>
    </citation>
    <scope>NUCLEOTIDE SEQUENCE</scope>
    <source>
        <strain evidence="7">CHK191-8634</strain>
    </source>
</reference>
<evidence type="ECO:0000256" key="2">
    <source>
        <dbReference type="ARBA" id="ARBA00022517"/>
    </source>
</evidence>
<dbReference type="EMBL" id="DVMR01000030">
    <property type="protein sequence ID" value="HIU43217.1"/>
    <property type="molecule type" value="Genomic_DNA"/>
</dbReference>
<dbReference type="InterPro" id="IPR006641">
    <property type="entry name" value="YqgF/RNaseH-like_dom"/>
</dbReference>
<dbReference type="GO" id="GO:0005829">
    <property type="term" value="C:cytosol"/>
    <property type="evidence" value="ECO:0007669"/>
    <property type="project" value="TreeGrafter"/>
</dbReference>
<protein>
    <recommendedName>
        <fullName evidence="5">Putative pre-16S rRNA nuclease</fullName>
        <ecNumber evidence="5">3.1.-.-</ecNumber>
    </recommendedName>
</protein>
<dbReference type="HAMAP" id="MF_00651">
    <property type="entry name" value="Nuclease_YqgF"/>
    <property type="match status" value="1"/>
</dbReference>
<dbReference type="CDD" id="cd16964">
    <property type="entry name" value="YqgF"/>
    <property type="match status" value="1"/>
</dbReference>
<dbReference type="PANTHER" id="PTHR33317">
    <property type="entry name" value="POLYNUCLEOTIDYL TRANSFERASE, RIBONUCLEASE H-LIKE SUPERFAMILY PROTEIN"/>
    <property type="match status" value="1"/>
</dbReference>
<dbReference type="EC" id="3.1.-.-" evidence="5"/>
<dbReference type="GO" id="GO:0004518">
    <property type="term" value="F:nuclease activity"/>
    <property type="evidence" value="ECO:0007669"/>
    <property type="project" value="UniProtKB-KW"/>
</dbReference>
<evidence type="ECO:0000313" key="7">
    <source>
        <dbReference type="EMBL" id="HIU43217.1"/>
    </source>
</evidence>
<dbReference type="PANTHER" id="PTHR33317:SF4">
    <property type="entry name" value="POLYNUCLEOTIDYL TRANSFERASE, RIBONUCLEASE H-LIKE SUPERFAMILY PROTEIN"/>
    <property type="match status" value="1"/>
</dbReference>
<keyword evidence="1 5" id="KW-0963">Cytoplasm</keyword>
<evidence type="ECO:0000256" key="1">
    <source>
        <dbReference type="ARBA" id="ARBA00022490"/>
    </source>
</evidence>
<dbReference type="InterPro" id="IPR037027">
    <property type="entry name" value="YqgF/RNaseH-like_dom_sf"/>
</dbReference>
<feature type="domain" description="YqgF/RNase H-like" evidence="6">
    <location>
        <begin position="1"/>
        <end position="101"/>
    </location>
</feature>
<dbReference type="InterPro" id="IPR012337">
    <property type="entry name" value="RNaseH-like_sf"/>
</dbReference>
<keyword evidence="4 5" id="KW-0378">Hydrolase</keyword>
<dbReference type="InterPro" id="IPR005227">
    <property type="entry name" value="YqgF"/>
</dbReference>
<reference evidence="7" key="1">
    <citation type="submission" date="2020-10" db="EMBL/GenBank/DDBJ databases">
        <authorList>
            <person name="Gilroy R."/>
        </authorList>
    </citation>
    <scope>NUCLEOTIDE SEQUENCE</scope>
    <source>
        <strain evidence="7">CHK191-8634</strain>
    </source>
</reference>
<dbReference type="AlphaFoldDB" id="A0A9D1ITT2"/>
<dbReference type="SMART" id="SM00732">
    <property type="entry name" value="YqgFc"/>
    <property type="match status" value="1"/>
</dbReference>
<dbReference type="GO" id="GO:0016788">
    <property type="term" value="F:hydrolase activity, acting on ester bonds"/>
    <property type="evidence" value="ECO:0007669"/>
    <property type="project" value="UniProtKB-UniRule"/>
</dbReference>
<evidence type="ECO:0000313" key="8">
    <source>
        <dbReference type="Proteomes" id="UP000824073"/>
    </source>
</evidence>